<protein>
    <submittedName>
        <fullName evidence="1">Plasmid stabilization system protein, RelE/ParE family</fullName>
    </submittedName>
</protein>
<dbReference type="AlphaFoldDB" id="A0A7Z9AS85"/>
<dbReference type="RefSeq" id="WP_010738504.1">
    <property type="nucleotide sequence ID" value="NZ_CABEEP010000001.1"/>
</dbReference>
<gene>
    <name evidence="1" type="ORF">NCTC12204_00394</name>
</gene>
<comment type="caution">
    <text evidence="1">The sequence shown here is derived from an EMBL/GenBank/DDBJ whole genome shotgun (WGS) entry which is preliminary data.</text>
</comment>
<proteinExistence type="predicted"/>
<dbReference type="Proteomes" id="UP000352698">
    <property type="component" value="Unassembled WGS sequence"/>
</dbReference>
<evidence type="ECO:0000313" key="2">
    <source>
        <dbReference type="Proteomes" id="UP000352698"/>
    </source>
</evidence>
<dbReference type="EMBL" id="CABEEP010000001">
    <property type="protein sequence ID" value="VTQ59462.1"/>
    <property type="molecule type" value="Genomic_DNA"/>
</dbReference>
<dbReference type="Pfam" id="PF05016">
    <property type="entry name" value="ParE_toxin"/>
    <property type="match status" value="1"/>
</dbReference>
<organism evidence="1 2">
    <name type="scientific">Enterococcus hirae</name>
    <dbReference type="NCBI Taxonomy" id="1354"/>
    <lineage>
        <taxon>Bacteria</taxon>
        <taxon>Bacillati</taxon>
        <taxon>Bacillota</taxon>
        <taxon>Bacilli</taxon>
        <taxon>Lactobacillales</taxon>
        <taxon>Enterococcaceae</taxon>
        <taxon>Enterococcus</taxon>
    </lineage>
</organism>
<dbReference type="Gene3D" id="3.30.2310.20">
    <property type="entry name" value="RelE-like"/>
    <property type="match status" value="1"/>
</dbReference>
<dbReference type="SUPFAM" id="SSF143011">
    <property type="entry name" value="RelE-like"/>
    <property type="match status" value="1"/>
</dbReference>
<dbReference type="InterPro" id="IPR035093">
    <property type="entry name" value="RelE/ParE_toxin_dom_sf"/>
</dbReference>
<sequence>MKKVIFKKQPLKFLKKQDEKTKSRIIKAIYALPSGDVKPLQGHSSYKRLRVGTFRIIFDDDGKVCIIARIGNRGDIYK</sequence>
<evidence type="ECO:0000313" key="1">
    <source>
        <dbReference type="EMBL" id="VTQ59462.1"/>
    </source>
</evidence>
<dbReference type="InterPro" id="IPR007712">
    <property type="entry name" value="RelE/ParE_toxin"/>
</dbReference>
<reference evidence="1 2" key="1">
    <citation type="submission" date="2019-05" db="EMBL/GenBank/DDBJ databases">
        <authorList>
            <consortium name="Pathogen Informatics"/>
        </authorList>
    </citation>
    <scope>NUCLEOTIDE SEQUENCE [LARGE SCALE GENOMIC DNA]</scope>
    <source>
        <strain evidence="1 2">NCTC12204</strain>
    </source>
</reference>
<accession>A0A7Z9AS85</accession>
<name>A0A7Z9AS85_ENTHR</name>